<keyword evidence="3" id="KW-0235">DNA replication</keyword>
<evidence type="ECO:0000259" key="8">
    <source>
        <dbReference type="Pfam" id="PF14630"/>
    </source>
</evidence>
<evidence type="ECO:0000313" key="11">
    <source>
        <dbReference type="Proteomes" id="UP000237438"/>
    </source>
</evidence>
<evidence type="ECO:0000256" key="6">
    <source>
        <dbReference type="ARBA" id="ARBA00023242"/>
    </source>
</evidence>
<evidence type="ECO:0000256" key="2">
    <source>
        <dbReference type="ARBA" id="ARBA00006269"/>
    </source>
</evidence>
<reference evidence="10 11" key="1">
    <citation type="submission" date="2017-10" db="EMBL/GenBank/DDBJ databases">
        <title>Development of genomic resources for the powdery mildew, Erysiphe pulchra.</title>
        <authorList>
            <person name="Wadl P.A."/>
            <person name="Mack B.M."/>
            <person name="Moore G."/>
            <person name="Beltz S.B."/>
        </authorList>
    </citation>
    <scope>NUCLEOTIDE SEQUENCE [LARGE SCALE GENOMIC DNA]</scope>
    <source>
        <strain evidence="10">Cflorida</strain>
    </source>
</reference>
<accession>A0A2S4PZE0</accession>
<keyword evidence="6" id="KW-0539">Nucleus</keyword>
<evidence type="ECO:0000313" key="10">
    <source>
        <dbReference type="EMBL" id="POS87414.1"/>
    </source>
</evidence>
<keyword evidence="5" id="KW-0067">ATP-binding</keyword>
<dbReference type="Gene3D" id="3.40.50.300">
    <property type="entry name" value="P-loop containing nucleotide triphosphate hydrolases"/>
    <property type="match status" value="1"/>
</dbReference>
<dbReference type="InterPro" id="IPR027417">
    <property type="entry name" value="P-loop_NTPase"/>
</dbReference>
<dbReference type="Pfam" id="PF13191">
    <property type="entry name" value="AAA_16"/>
    <property type="match status" value="1"/>
</dbReference>
<evidence type="ECO:0000259" key="9">
    <source>
        <dbReference type="Pfam" id="PF21639"/>
    </source>
</evidence>
<proteinExistence type="inferred from homology"/>
<feature type="domain" description="Origin recognition complex subunit 5 C-terminal" evidence="8">
    <location>
        <begin position="352"/>
        <end position="505"/>
    </location>
</feature>
<dbReference type="PANTHER" id="PTHR12705">
    <property type="entry name" value="ORIGIN RECOGNITION COMPLEX SUBUNIT 5"/>
    <property type="match status" value="1"/>
</dbReference>
<dbReference type="AlphaFoldDB" id="A0A2S4PZE0"/>
<evidence type="ECO:0000259" key="7">
    <source>
        <dbReference type="Pfam" id="PF13191"/>
    </source>
</evidence>
<comment type="similarity">
    <text evidence="2">Belongs to the ORC5 family.</text>
</comment>
<dbReference type="Pfam" id="PF14630">
    <property type="entry name" value="ORC5_C"/>
    <property type="match status" value="1"/>
</dbReference>
<comment type="subcellular location">
    <subcellularLocation>
        <location evidence="1">Nucleus</location>
    </subcellularLocation>
</comment>
<dbReference type="Pfam" id="PF21639">
    <property type="entry name" value="ORC5_lid"/>
    <property type="match status" value="1"/>
</dbReference>
<dbReference type="PANTHER" id="PTHR12705:SF0">
    <property type="entry name" value="ORIGIN RECOGNITION COMPLEX SUBUNIT 5"/>
    <property type="match status" value="1"/>
</dbReference>
<dbReference type="SUPFAM" id="SSF52540">
    <property type="entry name" value="P-loop containing nucleoside triphosphate hydrolases"/>
    <property type="match status" value="1"/>
</dbReference>
<dbReference type="GO" id="GO:0005664">
    <property type="term" value="C:nuclear origin of replication recognition complex"/>
    <property type="evidence" value="ECO:0007669"/>
    <property type="project" value="TreeGrafter"/>
</dbReference>
<dbReference type="GO" id="GO:0003688">
    <property type="term" value="F:DNA replication origin binding"/>
    <property type="evidence" value="ECO:0007669"/>
    <property type="project" value="TreeGrafter"/>
</dbReference>
<sequence>MDSSLEIPQTVLSTISSLFPCRERQIHALKTLISINGAPTRNIIVHGLEATGKTAITKVVLEELSKFYKNGTSKDHSFDSSETESSESNSVLRDIFGYAFVKNDECIDARQLFEHTIGSISEALDVENNTTGLLASLSDLLVQIQQLLESWVKKEKNSYFKKRFILIFDGIDKQIRNGILSQSIPAALARIGDFVPNLTIIFITTCPRASFLNFSGIPCIFFPSYTKSELFTIISLTRPNPALPSQENTLQIWSRFTTAVYDSLSKHSGRDIISFRALCLRLWPIFIRPILSGELEANSFSRLMVANRSLFQNDCVLEHDIITSSSKEKAQSNTMTTFNIQKERHMNIADLLPTYSRLILTACYVASFSPVRNDTLVFIKMTTAKRRRKGYGTAMTSSRSGATKSRKIPRKLLGAQAFVLERMLAIFHALCADADSLIESAEKSSLNNEMDISFCSTINGSANIQTAIATLVSLRLLTRSGNPNTGDVLDASIKYRVTIGWDMAR</sequence>
<feature type="non-terminal residue" evidence="10">
    <location>
        <position position="505"/>
    </location>
</feature>
<evidence type="ECO:0000256" key="5">
    <source>
        <dbReference type="ARBA" id="ARBA00022840"/>
    </source>
</evidence>
<evidence type="ECO:0000256" key="3">
    <source>
        <dbReference type="ARBA" id="ARBA00022705"/>
    </source>
</evidence>
<dbReference type="InterPro" id="IPR020796">
    <property type="entry name" value="ORC5"/>
</dbReference>
<feature type="domain" description="ORC5 lid" evidence="9">
    <location>
        <begin position="253"/>
        <end position="312"/>
    </location>
</feature>
<dbReference type="InterPro" id="IPR041664">
    <property type="entry name" value="AAA_16"/>
</dbReference>
<protein>
    <submittedName>
        <fullName evidence="10">Uncharacterized protein</fullName>
    </submittedName>
</protein>
<evidence type="ECO:0000256" key="1">
    <source>
        <dbReference type="ARBA" id="ARBA00004123"/>
    </source>
</evidence>
<evidence type="ECO:0000256" key="4">
    <source>
        <dbReference type="ARBA" id="ARBA00022741"/>
    </source>
</evidence>
<dbReference type="Proteomes" id="UP000237438">
    <property type="component" value="Unassembled WGS sequence"/>
</dbReference>
<comment type="caution">
    <text evidence="10">The sequence shown here is derived from an EMBL/GenBank/DDBJ whole genome shotgun (WGS) entry which is preliminary data.</text>
</comment>
<feature type="domain" description="Orc1-like AAA ATPase" evidence="7">
    <location>
        <begin position="19"/>
        <end position="190"/>
    </location>
</feature>
<gene>
    <name evidence="10" type="ORF">EPUL_001180</name>
</gene>
<dbReference type="EMBL" id="PEDP01000131">
    <property type="protein sequence ID" value="POS87414.1"/>
    <property type="molecule type" value="Genomic_DNA"/>
</dbReference>
<dbReference type="STRING" id="225359.A0A2S4PZE0"/>
<dbReference type="InterPro" id="IPR048866">
    <property type="entry name" value="ORC5_lid"/>
</dbReference>
<dbReference type="OrthoDB" id="365981at2759"/>
<dbReference type="GO" id="GO:0006270">
    <property type="term" value="P:DNA replication initiation"/>
    <property type="evidence" value="ECO:0007669"/>
    <property type="project" value="TreeGrafter"/>
</dbReference>
<keyword evidence="4" id="KW-0547">Nucleotide-binding</keyword>
<organism evidence="10 11">
    <name type="scientific">Erysiphe pulchra</name>
    <dbReference type="NCBI Taxonomy" id="225359"/>
    <lineage>
        <taxon>Eukaryota</taxon>
        <taxon>Fungi</taxon>
        <taxon>Dikarya</taxon>
        <taxon>Ascomycota</taxon>
        <taxon>Pezizomycotina</taxon>
        <taxon>Leotiomycetes</taxon>
        <taxon>Erysiphales</taxon>
        <taxon>Erysiphaceae</taxon>
        <taxon>Erysiphe</taxon>
    </lineage>
</organism>
<name>A0A2S4PZE0_9PEZI</name>
<dbReference type="InterPro" id="IPR047088">
    <property type="entry name" value="ORC5_C"/>
</dbReference>
<keyword evidence="11" id="KW-1185">Reference proteome</keyword>